<keyword evidence="2" id="KW-1185">Reference proteome</keyword>
<proteinExistence type="predicted"/>
<evidence type="ECO:0000313" key="2">
    <source>
        <dbReference type="Proteomes" id="UP000271889"/>
    </source>
</evidence>
<name>A0A3P7QHL5_CYLGO</name>
<sequence length="80" mass="8712">MFGSERLLGGITRPQIAATHASLFGYPCNNHPASALMTPRYGLPEDPLPMLLAAGGGNVFFRRRQYLVIDSLIHSCIKAL</sequence>
<reference evidence="1 2" key="1">
    <citation type="submission" date="2018-11" db="EMBL/GenBank/DDBJ databases">
        <authorList>
            <consortium name="Pathogen Informatics"/>
        </authorList>
    </citation>
    <scope>NUCLEOTIDE SEQUENCE [LARGE SCALE GENOMIC DNA]</scope>
</reference>
<dbReference type="OrthoDB" id="10033548at2759"/>
<protein>
    <submittedName>
        <fullName evidence="1">Uncharacterized protein</fullName>
    </submittedName>
</protein>
<evidence type="ECO:0000313" key="1">
    <source>
        <dbReference type="EMBL" id="VDN31482.1"/>
    </source>
</evidence>
<dbReference type="AlphaFoldDB" id="A0A3P7QHL5"/>
<gene>
    <name evidence="1" type="ORF">CGOC_LOCUS11835</name>
</gene>
<dbReference type="EMBL" id="UYRV01119038">
    <property type="protein sequence ID" value="VDN31482.1"/>
    <property type="molecule type" value="Genomic_DNA"/>
</dbReference>
<accession>A0A3P7QHL5</accession>
<organism evidence="1 2">
    <name type="scientific">Cylicostephanus goldi</name>
    <name type="common">Nematode worm</name>
    <dbReference type="NCBI Taxonomy" id="71465"/>
    <lineage>
        <taxon>Eukaryota</taxon>
        <taxon>Metazoa</taxon>
        <taxon>Ecdysozoa</taxon>
        <taxon>Nematoda</taxon>
        <taxon>Chromadorea</taxon>
        <taxon>Rhabditida</taxon>
        <taxon>Rhabditina</taxon>
        <taxon>Rhabditomorpha</taxon>
        <taxon>Strongyloidea</taxon>
        <taxon>Strongylidae</taxon>
        <taxon>Cylicostephanus</taxon>
    </lineage>
</organism>
<dbReference type="Proteomes" id="UP000271889">
    <property type="component" value="Unassembled WGS sequence"/>
</dbReference>